<proteinExistence type="predicted"/>
<name>A0A9Q3GQ04_9BASI</name>
<sequence length="104" mass="11991">MAISKLLNEEKQNNYEQLTIKEIFKDSTENSEELDNVAVEEPAIPIPSSSEVRSSINLILNYISQTHDYDTDNINDVLEACSQYLESQLLIKCKQKFPLDYFQT</sequence>
<protein>
    <submittedName>
        <fullName evidence="1">Uncharacterized protein</fullName>
    </submittedName>
</protein>
<dbReference type="AlphaFoldDB" id="A0A9Q3GQ04"/>
<gene>
    <name evidence="1" type="ORF">O181_015316</name>
</gene>
<dbReference type="EMBL" id="AVOT02004172">
    <property type="protein sequence ID" value="MBW0475601.1"/>
    <property type="molecule type" value="Genomic_DNA"/>
</dbReference>
<evidence type="ECO:0000313" key="1">
    <source>
        <dbReference type="EMBL" id="MBW0475601.1"/>
    </source>
</evidence>
<evidence type="ECO:0000313" key="2">
    <source>
        <dbReference type="Proteomes" id="UP000765509"/>
    </source>
</evidence>
<organism evidence="1 2">
    <name type="scientific">Austropuccinia psidii MF-1</name>
    <dbReference type="NCBI Taxonomy" id="1389203"/>
    <lineage>
        <taxon>Eukaryota</taxon>
        <taxon>Fungi</taxon>
        <taxon>Dikarya</taxon>
        <taxon>Basidiomycota</taxon>
        <taxon>Pucciniomycotina</taxon>
        <taxon>Pucciniomycetes</taxon>
        <taxon>Pucciniales</taxon>
        <taxon>Sphaerophragmiaceae</taxon>
        <taxon>Austropuccinia</taxon>
    </lineage>
</organism>
<accession>A0A9Q3GQ04</accession>
<keyword evidence="2" id="KW-1185">Reference proteome</keyword>
<reference evidence="1" key="1">
    <citation type="submission" date="2021-03" db="EMBL/GenBank/DDBJ databases">
        <title>Draft genome sequence of rust myrtle Austropuccinia psidii MF-1, a brazilian biotype.</title>
        <authorList>
            <person name="Quecine M.C."/>
            <person name="Pachon D.M.R."/>
            <person name="Bonatelli M.L."/>
            <person name="Correr F.H."/>
            <person name="Franceschini L.M."/>
            <person name="Leite T.F."/>
            <person name="Margarido G.R.A."/>
            <person name="Almeida C.A."/>
            <person name="Ferrarezi J.A."/>
            <person name="Labate C.A."/>
        </authorList>
    </citation>
    <scope>NUCLEOTIDE SEQUENCE</scope>
    <source>
        <strain evidence="1">MF-1</strain>
    </source>
</reference>
<dbReference type="Proteomes" id="UP000765509">
    <property type="component" value="Unassembled WGS sequence"/>
</dbReference>
<comment type="caution">
    <text evidence="1">The sequence shown here is derived from an EMBL/GenBank/DDBJ whole genome shotgun (WGS) entry which is preliminary data.</text>
</comment>